<gene>
    <name evidence="1" type="ORF">WR25_13071</name>
</gene>
<dbReference type="Proteomes" id="UP000218231">
    <property type="component" value="Unassembled WGS sequence"/>
</dbReference>
<keyword evidence="2" id="KW-1185">Reference proteome</keyword>
<name>A0A2A2M3L7_9BILA</name>
<sequence length="202" mass="22303">MDEHVRPIRIADQETIALQPVEPFHHRAFERAGRIDQAERIDAIGIARRPGRILDRVGQVDADHFARLIAAAALHRQRLHPRPFGQAAPAVRLQHRKMDQHVAIGRIVRHREAEAARRVEPFDDAADRDGAIVCDGGAGRRVRRGGVDRIPGFHLSAERAFAVAGHLPVVSLVALPLRLATHHCTPVADTLARFAAQGKKKA</sequence>
<reference evidence="1 2" key="1">
    <citation type="journal article" date="2017" name="Curr. Biol.">
        <title>Genome architecture and evolution of a unichromosomal asexual nematode.</title>
        <authorList>
            <person name="Fradin H."/>
            <person name="Zegar C."/>
            <person name="Gutwein M."/>
            <person name="Lucas J."/>
            <person name="Kovtun M."/>
            <person name="Corcoran D."/>
            <person name="Baugh L.R."/>
            <person name="Kiontke K."/>
            <person name="Gunsalus K."/>
            <person name="Fitch D.H."/>
            <person name="Piano F."/>
        </authorList>
    </citation>
    <scope>NUCLEOTIDE SEQUENCE [LARGE SCALE GENOMIC DNA]</scope>
    <source>
        <strain evidence="1">PF1309</strain>
    </source>
</reference>
<organism evidence="1 2">
    <name type="scientific">Diploscapter pachys</name>
    <dbReference type="NCBI Taxonomy" id="2018661"/>
    <lineage>
        <taxon>Eukaryota</taxon>
        <taxon>Metazoa</taxon>
        <taxon>Ecdysozoa</taxon>
        <taxon>Nematoda</taxon>
        <taxon>Chromadorea</taxon>
        <taxon>Rhabditida</taxon>
        <taxon>Rhabditina</taxon>
        <taxon>Rhabditomorpha</taxon>
        <taxon>Rhabditoidea</taxon>
        <taxon>Rhabditidae</taxon>
        <taxon>Diploscapter</taxon>
    </lineage>
</organism>
<proteinExistence type="predicted"/>
<comment type="caution">
    <text evidence="1">The sequence shown here is derived from an EMBL/GenBank/DDBJ whole genome shotgun (WGS) entry which is preliminary data.</text>
</comment>
<protein>
    <submittedName>
        <fullName evidence="1">Uncharacterized protein</fullName>
    </submittedName>
</protein>
<dbReference type="EMBL" id="LIAE01005824">
    <property type="protein sequence ID" value="PAV93003.1"/>
    <property type="molecule type" value="Genomic_DNA"/>
</dbReference>
<accession>A0A2A2M3L7</accession>
<evidence type="ECO:0000313" key="1">
    <source>
        <dbReference type="EMBL" id="PAV93003.1"/>
    </source>
</evidence>
<dbReference type="AlphaFoldDB" id="A0A2A2M3L7"/>
<evidence type="ECO:0000313" key="2">
    <source>
        <dbReference type="Proteomes" id="UP000218231"/>
    </source>
</evidence>